<keyword evidence="2" id="KW-0614">Plasmid</keyword>
<dbReference type="InterPro" id="IPR001753">
    <property type="entry name" value="Enoyl-CoA_hydra/iso"/>
</dbReference>
<dbReference type="InterPro" id="IPR029045">
    <property type="entry name" value="ClpP/crotonase-like_dom_sf"/>
</dbReference>
<geneLocation type="plasmid" evidence="2">
    <name>pBD2</name>
</geneLocation>
<dbReference type="Gene3D" id="3.90.226.10">
    <property type="entry name" value="2-enoyl-CoA Hydratase, Chain A, domain 1"/>
    <property type="match status" value="1"/>
</dbReference>
<dbReference type="Pfam" id="PF00378">
    <property type="entry name" value="ECH_1"/>
    <property type="match status" value="1"/>
</dbReference>
<name>Q6XMY1_RHOER</name>
<evidence type="ECO:0000256" key="1">
    <source>
        <dbReference type="ARBA" id="ARBA00005254"/>
    </source>
</evidence>
<reference evidence="2" key="1">
    <citation type="journal article" date="2003" name="J. Bacteriol.">
        <title>Complete nucleotide sequence and genetic organization of the 210-kilobase linear plasmid of Rhodococcus erythropolis BD2.</title>
        <authorList>
            <person name="Stecker C."/>
            <person name="Johann A."/>
            <person name="Herzberg C."/>
            <person name="Averhoff B."/>
            <person name="Gottschalk G."/>
        </authorList>
    </citation>
    <scope>NUCLEOTIDE SEQUENCE</scope>
    <source>
        <strain evidence="2">BD2</strain>
        <plasmid evidence="2">pBD2</plasmid>
    </source>
</reference>
<dbReference type="SUPFAM" id="SSF52096">
    <property type="entry name" value="ClpP/crotonase"/>
    <property type="match status" value="1"/>
</dbReference>
<gene>
    <name evidence="2" type="ORF">PBD2.165</name>
</gene>
<accession>Q6XMY1</accession>
<dbReference type="PANTHER" id="PTHR43802:SF1">
    <property type="entry name" value="IP11341P-RELATED"/>
    <property type="match status" value="1"/>
</dbReference>
<dbReference type="GO" id="GO:0003824">
    <property type="term" value="F:catalytic activity"/>
    <property type="evidence" value="ECO:0007669"/>
    <property type="project" value="UniProtKB-ARBA"/>
</dbReference>
<dbReference type="AlphaFoldDB" id="Q6XMY1"/>
<sequence>MNGGTRSVAALLSTHTKPCRTVDRQEPEVVMVLPNLVAAEEDTYSRVLCDQHDGVLRVTLNRTTALNAINATMAKRLQQLWSLVRDDASIHSIIVSAAGVEAFCMGFDAEDPPQPLSCGGNALGWEAFAISPKECGVDKHLIVTVNGIACRESFRFLRDADVVVASSNASFFEPPRFTPADDVSNREGGLPAGLRTICATNPTVHNPVTAIQAHHAGLVHEVVPLASLRGIAERLAHRA</sequence>
<dbReference type="CDD" id="cd06558">
    <property type="entry name" value="crotonase-like"/>
    <property type="match status" value="1"/>
</dbReference>
<protein>
    <submittedName>
        <fullName evidence="2">Putative enoyl-CoA-hydratase</fullName>
    </submittedName>
</protein>
<dbReference type="PANTHER" id="PTHR43802">
    <property type="entry name" value="ENOYL-COA HYDRATASE"/>
    <property type="match status" value="1"/>
</dbReference>
<dbReference type="EMBL" id="AY223810">
    <property type="protein sequence ID" value="AAP74050.1"/>
    <property type="molecule type" value="Genomic_DNA"/>
</dbReference>
<evidence type="ECO:0000313" key="2">
    <source>
        <dbReference type="EMBL" id="AAP74050.1"/>
    </source>
</evidence>
<proteinExistence type="inferred from homology"/>
<organism evidence="2">
    <name type="scientific">Rhodococcus erythropolis</name>
    <name type="common">Arthrobacter picolinophilus</name>
    <dbReference type="NCBI Taxonomy" id="1833"/>
    <lineage>
        <taxon>Bacteria</taxon>
        <taxon>Bacillati</taxon>
        <taxon>Actinomycetota</taxon>
        <taxon>Actinomycetes</taxon>
        <taxon>Mycobacteriales</taxon>
        <taxon>Nocardiaceae</taxon>
        <taxon>Rhodococcus</taxon>
        <taxon>Rhodococcus erythropolis group</taxon>
    </lineage>
</organism>
<comment type="similarity">
    <text evidence="1">Belongs to the enoyl-CoA hydratase/isomerase family.</text>
</comment>